<sequence>MIIIIVYLIVLIGLSTYSYVLIDPNLTLINASWWRIFQDTFIQIGYYQRELSWYLYLALVLLLFLFHFIFISRSMKIASPFTLAILVSLIIVISYPFLSHDFFNYIFDAKIFTYYHQNPYLKTPLDFPRDEWLRFMHWVHRSYPYGPSFLVLTIIPSFLAFGKFILNFVFFKFLFIASYLIGVYYLQKIDKRSALVFATHPLIIIEGLVNAHNDLIAVSLAVAGFYYLKEKKEWMGRLLLLLSGGIKYITLPLLFLRKKKEHWLNRVAVFGVVLLIAYLSLFREIQPWYFLTLFIFLPIYPKFIDKLQIFIFGLLMSYYPFIRLGDWTNERLLTKHWIIISSIILNLLYLLIYKRVYSLLKK</sequence>
<dbReference type="Pfam" id="PF26314">
    <property type="entry name" value="MptA_B_family"/>
    <property type="match status" value="1"/>
</dbReference>
<feature type="transmembrane region" description="Helical" evidence="1">
    <location>
        <begin position="164"/>
        <end position="186"/>
    </location>
</feature>
<protein>
    <recommendedName>
        <fullName evidence="4">DUF2029 domain-containing protein</fullName>
    </recommendedName>
</protein>
<keyword evidence="1" id="KW-0472">Membrane</keyword>
<feature type="transmembrane region" description="Helical" evidence="1">
    <location>
        <begin position="285"/>
        <end position="300"/>
    </location>
</feature>
<reference evidence="2 3" key="1">
    <citation type="journal article" date="2016" name="Nat. Commun.">
        <title>Thousands of microbial genomes shed light on interconnected biogeochemical processes in an aquifer system.</title>
        <authorList>
            <person name="Anantharaman K."/>
            <person name="Brown C.T."/>
            <person name="Hug L.A."/>
            <person name="Sharon I."/>
            <person name="Castelle C.J."/>
            <person name="Probst A.J."/>
            <person name="Thomas B.C."/>
            <person name="Singh A."/>
            <person name="Wilkins M.J."/>
            <person name="Karaoz U."/>
            <person name="Brodie E.L."/>
            <person name="Williams K.H."/>
            <person name="Hubbard S.S."/>
            <person name="Banfield J.F."/>
        </authorList>
    </citation>
    <scope>NUCLEOTIDE SEQUENCE [LARGE SCALE GENOMIC DNA]</scope>
</reference>
<keyword evidence="1" id="KW-0812">Transmembrane</keyword>
<dbReference type="EMBL" id="MGAL01000007">
    <property type="protein sequence ID" value="OGK49020.1"/>
    <property type="molecule type" value="Genomic_DNA"/>
</dbReference>
<feature type="transmembrane region" description="Helical" evidence="1">
    <location>
        <begin position="263"/>
        <end position="279"/>
    </location>
</feature>
<feature type="transmembrane region" description="Helical" evidence="1">
    <location>
        <begin position="307"/>
        <end position="324"/>
    </location>
</feature>
<feature type="transmembrane region" description="Helical" evidence="1">
    <location>
        <begin position="53"/>
        <end position="71"/>
    </location>
</feature>
<feature type="transmembrane region" description="Helical" evidence="1">
    <location>
        <begin position="78"/>
        <end position="98"/>
    </location>
</feature>
<accession>A0A1F7J088</accession>
<evidence type="ECO:0000313" key="2">
    <source>
        <dbReference type="EMBL" id="OGK49020.1"/>
    </source>
</evidence>
<evidence type="ECO:0000256" key="1">
    <source>
        <dbReference type="SAM" id="Phobius"/>
    </source>
</evidence>
<evidence type="ECO:0008006" key="4">
    <source>
        <dbReference type="Google" id="ProtNLM"/>
    </source>
</evidence>
<evidence type="ECO:0000313" key="3">
    <source>
        <dbReference type="Proteomes" id="UP000177141"/>
    </source>
</evidence>
<keyword evidence="1" id="KW-1133">Transmembrane helix</keyword>
<comment type="caution">
    <text evidence="2">The sequence shown here is derived from an EMBL/GenBank/DDBJ whole genome shotgun (WGS) entry which is preliminary data.</text>
</comment>
<organism evidence="2 3">
    <name type="scientific">Candidatus Roizmanbacteria bacterium RIFCSPLOWO2_01_FULL_38_12</name>
    <dbReference type="NCBI Taxonomy" id="1802061"/>
    <lineage>
        <taxon>Bacteria</taxon>
        <taxon>Candidatus Roizmaniibacteriota</taxon>
    </lineage>
</organism>
<feature type="transmembrane region" description="Helical" evidence="1">
    <location>
        <begin position="234"/>
        <end position="256"/>
    </location>
</feature>
<gene>
    <name evidence="2" type="ORF">A3A93_00730</name>
</gene>
<feature type="transmembrane region" description="Helical" evidence="1">
    <location>
        <begin position="336"/>
        <end position="353"/>
    </location>
</feature>
<dbReference type="AlphaFoldDB" id="A0A1F7J088"/>
<proteinExistence type="predicted"/>
<dbReference type="Proteomes" id="UP000177141">
    <property type="component" value="Unassembled WGS sequence"/>
</dbReference>
<dbReference type="STRING" id="1802061.A3A93_00730"/>
<name>A0A1F7J088_9BACT</name>